<evidence type="ECO:0000313" key="6">
    <source>
        <dbReference type="Proteomes" id="UP001500021"/>
    </source>
</evidence>
<gene>
    <name evidence="5" type="ORF">GCM10009111_19580</name>
</gene>
<dbReference type="RefSeq" id="WP_215978669.1">
    <property type="nucleotide sequence ID" value="NZ_BAAAFA010000006.1"/>
</dbReference>
<keyword evidence="3" id="KW-0804">Transcription</keyword>
<keyword evidence="1" id="KW-0805">Transcription regulation</keyword>
<feature type="domain" description="RNA polymerase sigma-70 region 2" evidence="4">
    <location>
        <begin position="11"/>
        <end position="75"/>
    </location>
</feature>
<reference evidence="5 6" key="1">
    <citation type="journal article" date="2019" name="Int. J. Syst. Evol. Microbiol.">
        <title>The Global Catalogue of Microorganisms (GCM) 10K type strain sequencing project: providing services to taxonomists for standard genome sequencing and annotation.</title>
        <authorList>
            <consortium name="The Broad Institute Genomics Platform"/>
            <consortium name="The Broad Institute Genome Sequencing Center for Infectious Disease"/>
            <person name="Wu L."/>
            <person name="Ma J."/>
        </authorList>
    </citation>
    <scope>NUCLEOTIDE SEQUENCE [LARGE SCALE GENOMIC DNA]</scope>
    <source>
        <strain evidence="5 6">JCM 15608</strain>
    </source>
</reference>
<evidence type="ECO:0000313" key="5">
    <source>
        <dbReference type="EMBL" id="GAA0817811.1"/>
    </source>
</evidence>
<keyword evidence="6" id="KW-1185">Reference proteome</keyword>
<sequence length="164" mass="19602">MTPPYTAEKVYQRFQSGIEKSLKSKVSCSAEREDLMQDFYIRLMRVEHWHTIDNIAGYVQTIMNNLVLDYYRKTQLHNNEVFCEDSLISDNCTEKTFMHNRSLEQLQHCIDKQHTEKKDLLWRSKIHGQNYEQIAREKKRSVSWVEKSIAHILAQCKQALHKER</sequence>
<dbReference type="PANTHER" id="PTHR43133:SF63">
    <property type="entry name" value="RNA POLYMERASE SIGMA FACTOR FECI-RELATED"/>
    <property type="match status" value="1"/>
</dbReference>
<accession>A0ABN1L7A1</accession>
<dbReference type="Proteomes" id="UP001500021">
    <property type="component" value="Unassembled WGS sequence"/>
</dbReference>
<dbReference type="PANTHER" id="PTHR43133">
    <property type="entry name" value="RNA POLYMERASE ECF-TYPE SIGMA FACTO"/>
    <property type="match status" value="1"/>
</dbReference>
<evidence type="ECO:0000256" key="3">
    <source>
        <dbReference type="ARBA" id="ARBA00023163"/>
    </source>
</evidence>
<dbReference type="Pfam" id="PF04542">
    <property type="entry name" value="Sigma70_r2"/>
    <property type="match status" value="1"/>
</dbReference>
<comment type="caution">
    <text evidence="5">The sequence shown here is derived from an EMBL/GenBank/DDBJ whole genome shotgun (WGS) entry which is preliminary data.</text>
</comment>
<dbReference type="InterPro" id="IPR007627">
    <property type="entry name" value="RNA_pol_sigma70_r2"/>
</dbReference>
<evidence type="ECO:0000256" key="2">
    <source>
        <dbReference type="ARBA" id="ARBA00023082"/>
    </source>
</evidence>
<evidence type="ECO:0000256" key="1">
    <source>
        <dbReference type="ARBA" id="ARBA00023015"/>
    </source>
</evidence>
<protein>
    <recommendedName>
        <fullName evidence="4">RNA polymerase sigma-70 region 2 domain-containing protein</fullName>
    </recommendedName>
</protein>
<proteinExistence type="predicted"/>
<dbReference type="EMBL" id="BAAAFA010000006">
    <property type="protein sequence ID" value="GAA0817811.1"/>
    <property type="molecule type" value="Genomic_DNA"/>
</dbReference>
<name>A0ABN1L7A1_9GAMM</name>
<dbReference type="InterPro" id="IPR039425">
    <property type="entry name" value="RNA_pol_sigma-70-like"/>
</dbReference>
<organism evidence="5 6">
    <name type="scientific">Colwellia asteriadis</name>
    <dbReference type="NCBI Taxonomy" id="517723"/>
    <lineage>
        <taxon>Bacteria</taxon>
        <taxon>Pseudomonadati</taxon>
        <taxon>Pseudomonadota</taxon>
        <taxon>Gammaproteobacteria</taxon>
        <taxon>Alteromonadales</taxon>
        <taxon>Colwelliaceae</taxon>
        <taxon>Colwellia</taxon>
    </lineage>
</organism>
<keyword evidence="2" id="KW-0731">Sigma factor</keyword>
<evidence type="ECO:0000259" key="4">
    <source>
        <dbReference type="Pfam" id="PF04542"/>
    </source>
</evidence>